<dbReference type="PROSITE" id="PS51585">
    <property type="entry name" value="SAM_MT_TPMT"/>
    <property type="match status" value="1"/>
</dbReference>
<keyword evidence="4" id="KW-0949">S-adenosyl-L-methionine</keyword>
<keyword evidence="2" id="KW-0489">Methyltransferase</keyword>
<reference evidence="5" key="1">
    <citation type="submission" date="2018-05" db="EMBL/GenBank/DDBJ databases">
        <authorList>
            <person name="Lanie J.A."/>
            <person name="Ng W.-L."/>
            <person name="Kazmierczak K.M."/>
            <person name="Andrzejewski T.M."/>
            <person name="Davidsen T.M."/>
            <person name="Wayne K.J."/>
            <person name="Tettelin H."/>
            <person name="Glass J.I."/>
            <person name="Rusch D."/>
            <person name="Podicherti R."/>
            <person name="Tsui H.-C.T."/>
            <person name="Winkler M.E."/>
        </authorList>
    </citation>
    <scope>NUCLEOTIDE SEQUENCE</scope>
</reference>
<evidence type="ECO:0000256" key="4">
    <source>
        <dbReference type="ARBA" id="ARBA00022691"/>
    </source>
</evidence>
<evidence type="ECO:0000313" key="5">
    <source>
        <dbReference type="EMBL" id="SVA43952.1"/>
    </source>
</evidence>
<evidence type="ECO:0000256" key="1">
    <source>
        <dbReference type="ARBA" id="ARBA00022553"/>
    </source>
</evidence>
<dbReference type="InterPro" id="IPR008854">
    <property type="entry name" value="TPMT"/>
</dbReference>
<dbReference type="AlphaFoldDB" id="A0A381VUK4"/>
<dbReference type="Pfam" id="PF05724">
    <property type="entry name" value="TPMT"/>
    <property type="match status" value="1"/>
</dbReference>
<dbReference type="PANTHER" id="PTHR32183">
    <property type="match status" value="1"/>
</dbReference>
<dbReference type="GO" id="GO:0032259">
    <property type="term" value="P:methylation"/>
    <property type="evidence" value="ECO:0007669"/>
    <property type="project" value="UniProtKB-KW"/>
</dbReference>
<evidence type="ECO:0000256" key="3">
    <source>
        <dbReference type="ARBA" id="ARBA00022679"/>
    </source>
</evidence>
<proteinExistence type="predicted"/>
<evidence type="ECO:0008006" key="6">
    <source>
        <dbReference type="Google" id="ProtNLM"/>
    </source>
</evidence>
<protein>
    <recommendedName>
        <fullName evidence="6">Methyltransferase domain-containing protein</fullName>
    </recommendedName>
</protein>
<keyword evidence="1" id="KW-0597">Phosphoprotein</keyword>
<dbReference type="Gene3D" id="3.40.50.150">
    <property type="entry name" value="Vaccinia Virus protein VP39"/>
    <property type="match status" value="1"/>
</dbReference>
<sequence length="203" mass="23653">MNTVNDPRVGYSCDDWERHYEEKDLRWDLDEVAPPFVRLWEERKFSPCKAIVPGCGAGHEVMFLAKQGFNVTALDYTHGAIKLIKSAFEENNYSGEVLQQDFFELDCNYNEKFELMLEHTFFCAINPNMRQEYVETAKRILKPGGYLIGLFYETNEDGGPPFNTHKEDIEKYFSSSFKIESLSKTPHSAKQRLEKEWLAVLKK</sequence>
<dbReference type="EMBL" id="UINC01009823">
    <property type="protein sequence ID" value="SVA43952.1"/>
    <property type="molecule type" value="Genomic_DNA"/>
</dbReference>
<name>A0A381VUK4_9ZZZZ</name>
<dbReference type="PANTHER" id="PTHR32183:SF6">
    <property type="entry name" value="CYSTEINE SULFINATE DESULFINASE_CYSTEINE DESULFURASE AND RELATED ENZYMES"/>
    <property type="match status" value="1"/>
</dbReference>
<keyword evidence="3" id="KW-0808">Transferase</keyword>
<gene>
    <name evidence="5" type="ORF">METZ01_LOCUS96806</name>
</gene>
<organism evidence="5">
    <name type="scientific">marine metagenome</name>
    <dbReference type="NCBI Taxonomy" id="408172"/>
    <lineage>
        <taxon>unclassified sequences</taxon>
        <taxon>metagenomes</taxon>
        <taxon>ecological metagenomes</taxon>
    </lineage>
</organism>
<accession>A0A381VUK4</accession>
<dbReference type="GO" id="GO:0008757">
    <property type="term" value="F:S-adenosylmethionine-dependent methyltransferase activity"/>
    <property type="evidence" value="ECO:0007669"/>
    <property type="project" value="InterPro"/>
</dbReference>
<dbReference type="InterPro" id="IPR029063">
    <property type="entry name" value="SAM-dependent_MTases_sf"/>
</dbReference>
<dbReference type="SUPFAM" id="SSF53335">
    <property type="entry name" value="S-adenosyl-L-methionine-dependent methyltransferases"/>
    <property type="match status" value="1"/>
</dbReference>
<dbReference type="CDD" id="cd02440">
    <property type="entry name" value="AdoMet_MTases"/>
    <property type="match status" value="1"/>
</dbReference>
<evidence type="ECO:0000256" key="2">
    <source>
        <dbReference type="ARBA" id="ARBA00022603"/>
    </source>
</evidence>